<protein>
    <recommendedName>
        <fullName evidence="3">SWIM-type domain-containing protein</fullName>
    </recommendedName>
</protein>
<dbReference type="STRING" id="1432141.A0A015JTA1"/>
<evidence type="ECO:0000256" key="2">
    <source>
        <dbReference type="SAM" id="MobiDB-lite"/>
    </source>
</evidence>
<dbReference type="HOGENOM" id="CLU_019367_1_0_1"/>
<keyword evidence="1" id="KW-0479">Metal-binding</keyword>
<evidence type="ECO:0000313" key="4">
    <source>
        <dbReference type="EMBL" id="EXX58279.1"/>
    </source>
</evidence>
<organism evidence="4 5">
    <name type="scientific">Rhizophagus irregularis (strain DAOM 197198w)</name>
    <name type="common">Glomus intraradices</name>
    <dbReference type="NCBI Taxonomy" id="1432141"/>
    <lineage>
        <taxon>Eukaryota</taxon>
        <taxon>Fungi</taxon>
        <taxon>Fungi incertae sedis</taxon>
        <taxon>Mucoromycota</taxon>
        <taxon>Glomeromycotina</taxon>
        <taxon>Glomeromycetes</taxon>
        <taxon>Glomerales</taxon>
        <taxon>Glomeraceae</taxon>
        <taxon>Rhizophagus</taxon>
    </lineage>
</organism>
<dbReference type="PANTHER" id="PTHR47718">
    <property type="entry name" value="OS01G0519700 PROTEIN"/>
    <property type="match status" value="1"/>
</dbReference>
<sequence>MDNEIDEIAWPKETNNASENQLSGYNESDTDGEIVNVNEVALTIDDLFNDWESVQVIIDSYAKQNGFVVVKSRKDVDPIDKSIIRQREYICWKFGTHQSKKVEDISLHRDCSSYKTNCPWQASFYLGKKSNLIRLTKFVQEYNHQCDPETIELAPKNLRLPQQIINKIEHYTTNGNLGAEQQYKLLVQEFPQYNIAKKNLYNAIQKFRGVRIHDKTDAATMLLSLLKQREDDPDYVVIPRLEGPANELTGLFWMTSYQCNDLWPKYHDVIVYDTTSKTNRYEMALSLFVAVDNNYKTRIVAQALTKYENQADFNWILQCTLQASNNLAPKVLFTDSDPAIIAAVQVVYPQTRHLLCIYHLLENVKKKAKSKLRGDMASSFVEDFYTMRNSYSEEQFNTKYQEMLNKYEPCRPYLEKRIYPSRESWAQYCISKIFTAGIESTQRVESINGVIKKLVDRGTLLKELVMAIERELDKESHYTRINDFYGSNPSVGLSSTYNTIFKELDSVLEANLLAIPLSIHRAQMNQSLLYQANLVSINQVEDEETNFNNSVLGILGHSHDIPQIRLRKLLNGISYNDITEIWEVSYIASKTSKSHYVVILKDATLLCTCMFIVNQEMICRHQFRVLIQSDNAIFHISHIHTHWFNLSSDLPTNSTGFITIVNGEKNHTTIPLSYMNQLRTDNVYTPTIREKVNKKFNMASRCL</sequence>
<accession>A0A015JTA1</accession>
<dbReference type="Pfam" id="PF03101">
    <property type="entry name" value="FAR1"/>
    <property type="match status" value="1"/>
</dbReference>
<gene>
    <name evidence="4" type="ORF">RirG_199510</name>
</gene>
<proteinExistence type="predicted"/>
<reference evidence="4 5" key="1">
    <citation type="submission" date="2014-02" db="EMBL/GenBank/DDBJ databases">
        <title>Single nucleus genome sequencing reveals high similarity among nuclei of an endomycorrhizal fungus.</title>
        <authorList>
            <person name="Lin K."/>
            <person name="Geurts R."/>
            <person name="Zhang Z."/>
            <person name="Limpens E."/>
            <person name="Saunders D.G."/>
            <person name="Mu D."/>
            <person name="Pang E."/>
            <person name="Cao H."/>
            <person name="Cha H."/>
            <person name="Lin T."/>
            <person name="Zhou Q."/>
            <person name="Shang Y."/>
            <person name="Li Y."/>
            <person name="Ivanov S."/>
            <person name="Sharma T."/>
            <person name="Velzen R.V."/>
            <person name="Ruijter N.D."/>
            <person name="Aanen D.K."/>
            <person name="Win J."/>
            <person name="Kamoun S."/>
            <person name="Bisseling T."/>
            <person name="Huang S."/>
        </authorList>
    </citation>
    <scope>NUCLEOTIDE SEQUENCE [LARGE SCALE GENOMIC DNA]</scope>
    <source>
        <strain evidence="5">DAOM197198w</strain>
    </source>
</reference>
<keyword evidence="1" id="KW-0862">Zinc</keyword>
<comment type="caution">
    <text evidence="4">The sequence shown here is derived from an EMBL/GenBank/DDBJ whole genome shotgun (WGS) entry which is preliminary data.</text>
</comment>
<dbReference type="Pfam" id="PF10551">
    <property type="entry name" value="MULE"/>
    <property type="match status" value="1"/>
</dbReference>
<dbReference type="PANTHER" id="PTHR47718:SF3">
    <property type="entry name" value="PROTEIN FAR1-RELATED SEQUENCE 5-LIKE"/>
    <property type="match status" value="1"/>
</dbReference>
<evidence type="ECO:0000313" key="5">
    <source>
        <dbReference type="Proteomes" id="UP000022910"/>
    </source>
</evidence>
<evidence type="ECO:0000256" key="1">
    <source>
        <dbReference type="PROSITE-ProRule" id="PRU00325"/>
    </source>
</evidence>
<keyword evidence="1" id="KW-0863">Zinc-finger</keyword>
<feature type="compositionally biased region" description="Polar residues" evidence="2">
    <location>
        <begin position="13"/>
        <end position="27"/>
    </location>
</feature>
<evidence type="ECO:0000259" key="3">
    <source>
        <dbReference type="PROSITE" id="PS50966"/>
    </source>
</evidence>
<dbReference type="InterPro" id="IPR007527">
    <property type="entry name" value="Znf_SWIM"/>
</dbReference>
<dbReference type="GO" id="GO:0008270">
    <property type="term" value="F:zinc ion binding"/>
    <property type="evidence" value="ECO:0007669"/>
    <property type="project" value="UniProtKB-KW"/>
</dbReference>
<dbReference type="PROSITE" id="PS50966">
    <property type="entry name" value="ZF_SWIM"/>
    <property type="match status" value="1"/>
</dbReference>
<dbReference type="EMBL" id="JEMT01026955">
    <property type="protein sequence ID" value="EXX58279.1"/>
    <property type="molecule type" value="Genomic_DNA"/>
</dbReference>
<keyword evidence="5" id="KW-1185">Reference proteome</keyword>
<dbReference type="InterPro" id="IPR018289">
    <property type="entry name" value="MULE_transposase_dom"/>
</dbReference>
<feature type="domain" description="SWIM-type" evidence="3">
    <location>
        <begin position="596"/>
        <end position="630"/>
    </location>
</feature>
<feature type="region of interest" description="Disordered" evidence="2">
    <location>
        <begin position="1"/>
        <end position="28"/>
    </location>
</feature>
<dbReference type="OrthoDB" id="2375848at2759"/>
<name>A0A015JTA1_RHIIW</name>
<dbReference type="AlphaFoldDB" id="A0A015JTA1"/>
<dbReference type="InterPro" id="IPR004330">
    <property type="entry name" value="FAR1_DNA_bnd_dom"/>
</dbReference>
<dbReference type="Proteomes" id="UP000022910">
    <property type="component" value="Unassembled WGS sequence"/>
</dbReference>